<keyword evidence="1" id="KW-0732">Signal</keyword>
<dbReference type="EMBL" id="CP015607">
    <property type="protein sequence ID" value="APT48079.1"/>
    <property type="molecule type" value="Genomic_DNA"/>
</dbReference>
<name>A0A1L6ZNJ1_BACIA</name>
<proteinExistence type="predicted"/>
<dbReference type="Pfam" id="PF02368">
    <property type="entry name" value="Big_2"/>
    <property type="match status" value="1"/>
</dbReference>
<accession>A0A1L6ZNJ1</accession>
<evidence type="ECO:0000313" key="4">
    <source>
        <dbReference type="Proteomes" id="UP000185426"/>
    </source>
</evidence>
<dbReference type="SUPFAM" id="SSF49373">
    <property type="entry name" value="Invasin/intimin cell-adhesion fragments"/>
    <property type="match status" value="1"/>
</dbReference>
<gene>
    <name evidence="3" type="ORF">BSA145_20735</name>
</gene>
<dbReference type="AlphaFoldDB" id="A0A1L6ZNJ1"/>
<protein>
    <recommendedName>
        <fullName evidence="2">BIG2 domain-containing protein</fullName>
    </recommendedName>
</protein>
<dbReference type="Proteomes" id="UP000185426">
    <property type="component" value="Chromosome"/>
</dbReference>
<evidence type="ECO:0000313" key="3">
    <source>
        <dbReference type="EMBL" id="APT48079.1"/>
    </source>
</evidence>
<sequence length="115" mass="12347">MNMKKTIVSVLSISTLSFSLMGMASAKETADFTVNHSSSGFQTLDVISIQDYSVSLRVGEQYSVYNSAATRYWTDKQSVASVSSNGIVTAHSPGKATITLYKGTSVLGQVFVTVY</sequence>
<dbReference type="Gene3D" id="2.60.40.1080">
    <property type="match status" value="1"/>
</dbReference>
<evidence type="ECO:0000256" key="1">
    <source>
        <dbReference type="SAM" id="SignalP"/>
    </source>
</evidence>
<feature type="domain" description="BIG2" evidence="2">
    <location>
        <begin position="46"/>
        <end position="104"/>
    </location>
</feature>
<dbReference type="InterPro" id="IPR003343">
    <property type="entry name" value="Big_2"/>
</dbReference>
<organism evidence="3 4">
    <name type="scientific">Bacillus safensis</name>
    <dbReference type="NCBI Taxonomy" id="561879"/>
    <lineage>
        <taxon>Bacteria</taxon>
        <taxon>Bacillati</taxon>
        <taxon>Bacillota</taxon>
        <taxon>Bacilli</taxon>
        <taxon>Bacillales</taxon>
        <taxon>Bacillaceae</taxon>
        <taxon>Bacillus</taxon>
    </lineage>
</organism>
<dbReference type="InterPro" id="IPR008964">
    <property type="entry name" value="Invasin/intimin_cell_adhesion"/>
</dbReference>
<evidence type="ECO:0000259" key="2">
    <source>
        <dbReference type="Pfam" id="PF02368"/>
    </source>
</evidence>
<reference evidence="3 4" key="1">
    <citation type="submission" date="2016-05" db="EMBL/GenBank/DDBJ databases">
        <title>Complete Genome and Methylome Analysis of Psychrotrophic Bacterial Isolates from Antarctic Lake Untersee.</title>
        <authorList>
            <person name="Fomenkov A."/>
            <person name="Akimov V.N."/>
            <person name="Vasilyeva L.V."/>
            <person name="Andersen D."/>
            <person name="Vincze T."/>
            <person name="Roberts R.J."/>
        </authorList>
    </citation>
    <scope>NUCLEOTIDE SEQUENCE [LARGE SCALE GENOMIC DNA]</scope>
    <source>
        <strain evidence="3 4">U14-5</strain>
    </source>
</reference>
<feature type="chain" id="PRO_5009871047" description="BIG2 domain-containing protein" evidence="1">
    <location>
        <begin position="27"/>
        <end position="115"/>
    </location>
</feature>
<dbReference type="RefSeq" id="WP_075623589.1">
    <property type="nucleotide sequence ID" value="NZ_CP015607.1"/>
</dbReference>
<feature type="signal peptide" evidence="1">
    <location>
        <begin position="1"/>
        <end position="26"/>
    </location>
</feature>